<dbReference type="Proteomes" id="UP001148662">
    <property type="component" value="Unassembled WGS sequence"/>
</dbReference>
<dbReference type="EMBL" id="JANHOG010000115">
    <property type="protein sequence ID" value="KAJ3558014.1"/>
    <property type="molecule type" value="Genomic_DNA"/>
</dbReference>
<evidence type="ECO:0000313" key="2">
    <source>
        <dbReference type="Proteomes" id="UP001148662"/>
    </source>
</evidence>
<accession>A0ACC1TCH6</accession>
<name>A0ACC1TCH6_9APHY</name>
<evidence type="ECO:0000313" key="1">
    <source>
        <dbReference type="EMBL" id="KAJ3558014.1"/>
    </source>
</evidence>
<reference evidence="1" key="1">
    <citation type="submission" date="2022-07" db="EMBL/GenBank/DDBJ databases">
        <title>Genome Sequence of Phlebia brevispora.</title>
        <authorList>
            <person name="Buettner E."/>
        </authorList>
    </citation>
    <scope>NUCLEOTIDE SEQUENCE</scope>
    <source>
        <strain evidence="1">MPL23</strain>
    </source>
</reference>
<comment type="caution">
    <text evidence="1">The sequence shown here is derived from an EMBL/GenBank/DDBJ whole genome shotgun (WGS) entry which is preliminary data.</text>
</comment>
<organism evidence="1 2">
    <name type="scientific">Phlebia brevispora</name>
    <dbReference type="NCBI Taxonomy" id="194682"/>
    <lineage>
        <taxon>Eukaryota</taxon>
        <taxon>Fungi</taxon>
        <taxon>Dikarya</taxon>
        <taxon>Basidiomycota</taxon>
        <taxon>Agaricomycotina</taxon>
        <taxon>Agaricomycetes</taxon>
        <taxon>Polyporales</taxon>
        <taxon>Meruliaceae</taxon>
        <taxon>Phlebia</taxon>
    </lineage>
</organism>
<proteinExistence type="predicted"/>
<protein>
    <submittedName>
        <fullName evidence="1">Uncharacterized protein</fullName>
    </submittedName>
</protein>
<gene>
    <name evidence="1" type="ORF">NM688_g1158</name>
</gene>
<sequence>MAKSVLKVEVRIEEVVVEPPTHRPPQWREYTHNFSWQWHVIVMATGDWSKLLTDPAKSLFIGFFTNGAATLLNAGLSAYNDWGLGGGAFLYVLWGLWWLDCILSCAIAFGLVYIMMGQNSRDMSKVGPVWMVPIITMITISASGSQFTRALLPHSHTLALLSLAISTTMLLIGLSFTMMFTTAFLLRLYLYGPLDSKTVFTTFTALTPLGQGGYSMLLNGRDLADVLPYGIRSEIPENPLIGKILYTICFCGSYMLWSMGLAWIALACFSIIRRAHTLPPFCITHWCVIVPNGVFASLSVQLATVLNSPFFRAFGAIWSCLAISLWVVIFLRTIPALINGSIFRPTNAAQKDADQELAKTSEPPTDEEKSCGSKALEVLKDHDTCTDSVSDTLCSVKASDA</sequence>
<keyword evidence="2" id="KW-1185">Reference proteome</keyword>